<dbReference type="PANTHER" id="PTHR15348">
    <property type="entry name" value="AT-RICH INTERACTIVE DOMAIN-CONTAINING PROTEIN ARID DOMAIN- CONTAINING PROTEIN DEAD RINGER PROTEIN B-CELL REGULATOR OF IGH TRANSCRIPTION BRIGHT"/>
    <property type="match status" value="1"/>
</dbReference>
<dbReference type="PROSITE" id="PS51011">
    <property type="entry name" value="ARID"/>
    <property type="match status" value="1"/>
</dbReference>
<feature type="region of interest" description="Disordered" evidence="6">
    <location>
        <begin position="372"/>
        <end position="402"/>
    </location>
</feature>
<sequence>MKMAMDAADSARLGLNLNLSVQPQSYHWVQSPKGSDDEDDDDRRRVDDDCSPEEEPDILEMQREERETLNQLARRLASGSHGLMGGHAASMIQHLVYRHPNGMSASDHVIMPMSSRRPNDLESPPGSSRSGDTPLGHEYPSENDSSMLARKGEAQSWTFEEQFRQLYTAGNETDRRSFLDSLFSYMQEQGTPISRLPIMAKRVLDLYTLYKLVVQRGGIVAVITKKLWQEIIRGLGLPPSITSAAFTLRTQYVKYLYAYESKMNQFSSVDELNMAIAGNRREGRRNKSLLSEYLPSLPVSVAAGHHMSASLQVSPGSSAAAAHHHHQQQQQQQHQQQQQQQQQQHYANVLAADDRFRHLAAAIIDNRHRVAEQAARQLPPRPSSSSSSPRPGSPQRLVQQLPPTVSAVVESSPFNGHLQPPPYQSASMIAAHQATATEHNNKQREILSMLMWMDLMRANQTAIPRLPIPNLQQSAPSPYAAAAAAALNLSPAVVMQKVPVPEQCEALNLGKKNPAGTNNNNAGENDEESQPPPSKRIKTEWSPPLSLHKVQAVASRPASPKNAAAVSPRPTGSPVRESISSPGRSGGEDDDDDNTDANSDNNMIEMDIDVSAGMPSGLKICVCKRTKHGIYKGQLVKVESTINGGAKNTATSPFILRLNGELYKGCLQLQNNNNLQNHNNDEKNFS</sequence>
<evidence type="ECO:0000256" key="4">
    <source>
        <dbReference type="ARBA" id="ARBA00023163"/>
    </source>
</evidence>
<dbReference type="PANTHER" id="PTHR15348:SF0">
    <property type="entry name" value="PROTEIN DEAD RINGER"/>
    <property type="match status" value="1"/>
</dbReference>
<feature type="domain" description="ARID" evidence="7">
    <location>
        <begin position="172"/>
        <end position="264"/>
    </location>
</feature>
<feature type="compositionally biased region" description="Low complexity" evidence="6">
    <location>
        <begin position="383"/>
        <end position="394"/>
    </location>
</feature>
<feature type="region of interest" description="Disordered" evidence="6">
    <location>
        <begin position="106"/>
        <end position="151"/>
    </location>
</feature>
<dbReference type="AlphaFoldDB" id="A0A5E4N9R1"/>
<dbReference type="SMART" id="SM00501">
    <property type="entry name" value="BRIGHT"/>
    <property type="match status" value="1"/>
</dbReference>
<keyword evidence="3 8" id="KW-0238">DNA-binding</keyword>
<dbReference type="OrthoDB" id="10044343at2759"/>
<feature type="compositionally biased region" description="Acidic residues" evidence="6">
    <location>
        <begin position="49"/>
        <end position="58"/>
    </location>
</feature>
<comment type="subcellular location">
    <subcellularLocation>
        <location evidence="1">Nucleus</location>
    </subcellularLocation>
</comment>
<accession>A0A5E4N9R1</accession>
<proteinExistence type="predicted"/>
<evidence type="ECO:0000313" key="8">
    <source>
        <dbReference type="EMBL" id="VVC39167.1"/>
    </source>
</evidence>
<evidence type="ECO:0000256" key="5">
    <source>
        <dbReference type="ARBA" id="ARBA00023242"/>
    </source>
</evidence>
<feature type="compositionally biased region" description="Low complexity" evidence="6">
    <location>
        <begin position="328"/>
        <end position="345"/>
    </location>
</feature>
<keyword evidence="9" id="KW-1185">Reference proteome</keyword>
<evidence type="ECO:0000256" key="6">
    <source>
        <dbReference type="SAM" id="MobiDB-lite"/>
    </source>
</evidence>
<keyword evidence="5" id="KW-0539">Nucleus</keyword>
<reference evidence="8 9" key="1">
    <citation type="submission" date="2019-08" db="EMBL/GenBank/DDBJ databases">
        <authorList>
            <person name="Alioto T."/>
            <person name="Alioto T."/>
            <person name="Gomez Garrido J."/>
        </authorList>
    </citation>
    <scope>NUCLEOTIDE SEQUENCE [LARGE SCALE GENOMIC DNA]</scope>
</reference>
<gene>
    <name evidence="8" type="ORF">CINCED_3A022864</name>
</gene>
<dbReference type="SUPFAM" id="SSF46774">
    <property type="entry name" value="ARID-like"/>
    <property type="match status" value="1"/>
</dbReference>
<keyword evidence="4" id="KW-0804">Transcription</keyword>
<organism evidence="8 9">
    <name type="scientific">Cinara cedri</name>
    <dbReference type="NCBI Taxonomy" id="506608"/>
    <lineage>
        <taxon>Eukaryota</taxon>
        <taxon>Metazoa</taxon>
        <taxon>Ecdysozoa</taxon>
        <taxon>Arthropoda</taxon>
        <taxon>Hexapoda</taxon>
        <taxon>Insecta</taxon>
        <taxon>Pterygota</taxon>
        <taxon>Neoptera</taxon>
        <taxon>Paraneoptera</taxon>
        <taxon>Hemiptera</taxon>
        <taxon>Sternorrhyncha</taxon>
        <taxon>Aphidomorpha</taxon>
        <taxon>Aphidoidea</taxon>
        <taxon>Aphididae</taxon>
        <taxon>Lachninae</taxon>
        <taxon>Cinara</taxon>
    </lineage>
</organism>
<dbReference type="InterPro" id="IPR001606">
    <property type="entry name" value="ARID_dom"/>
</dbReference>
<dbReference type="GO" id="GO:0005634">
    <property type="term" value="C:nucleus"/>
    <property type="evidence" value="ECO:0007669"/>
    <property type="project" value="UniProtKB-SubCell"/>
</dbReference>
<evidence type="ECO:0000256" key="2">
    <source>
        <dbReference type="ARBA" id="ARBA00023015"/>
    </source>
</evidence>
<dbReference type="SMART" id="SM01014">
    <property type="entry name" value="ARID"/>
    <property type="match status" value="1"/>
</dbReference>
<dbReference type="GO" id="GO:0003677">
    <property type="term" value="F:DNA binding"/>
    <property type="evidence" value="ECO:0007669"/>
    <property type="project" value="UniProtKB-KW"/>
</dbReference>
<feature type="region of interest" description="Disordered" evidence="6">
    <location>
        <begin position="23"/>
        <end position="61"/>
    </location>
</feature>
<dbReference type="FunFam" id="1.10.150.60:FF:000007">
    <property type="entry name" value="AT-rich interactive domain-containing protein 3C"/>
    <property type="match status" value="1"/>
</dbReference>
<feature type="region of interest" description="Disordered" evidence="6">
    <location>
        <begin position="311"/>
        <end position="346"/>
    </location>
</feature>
<dbReference type="Pfam" id="PF01388">
    <property type="entry name" value="ARID"/>
    <property type="match status" value="1"/>
</dbReference>
<dbReference type="Proteomes" id="UP000325440">
    <property type="component" value="Unassembled WGS sequence"/>
</dbReference>
<dbReference type="InterPro" id="IPR045147">
    <property type="entry name" value="ARI3A/B/C"/>
</dbReference>
<dbReference type="Gene3D" id="1.10.150.60">
    <property type="entry name" value="ARID DNA-binding domain"/>
    <property type="match status" value="1"/>
</dbReference>
<dbReference type="EMBL" id="CABPRJ010001894">
    <property type="protein sequence ID" value="VVC39167.1"/>
    <property type="molecule type" value="Genomic_DNA"/>
</dbReference>
<evidence type="ECO:0000256" key="3">
    <source>
        <dbReference type="ARBA" id="ARBA00023125"/>
    </source>
</evidence>
<name>A0A5E4N9R1_9HEMI</name>
<keyword evidence="2" id="KW-0805">Transcription regulation</keyword>
<evidence type="ECO:0000259" key="7">
    <source>
        <dbReference type="PROSITE" id="PS51011"/>
    </source>
</evidence>
<dbReference type="InterPro" id="IPR036431">
    <property type="entry name" value="ARID_dom_sf"/>
</dbReference>
<evidence type="ECO:0000313" key="9">
    <source>
        <dbReference type="Proteomes" id="UP000325440"/>
    </source>
</evidence>
<dbReference type="GO" id="GO:0006357">
    <property type="term" value="P:regulation of transcription by RNA polymerase II"/>
    <property type="evidence" value="ECO:0007669"/>
    <property type="project" value="InterPro"/>
</dbReference>
<evidence type="ECO:0000256" key="1">
    <source>
        <dbReference type="ARBA" id="ARBA00004123"/>
    </source>
</evidence>
<feature type="region of interest" description="Disordered" evidence="6">
    <location>
        <begin position="508"/>
        <end position="601"/>
    </location>
</feature>
<protein>
    <submittedName>
        <fullName evidence="8">ARID DNA-binding domain</fullName>
    </submittedName>
</protein>